<evidence type="ECO:0000313" key="7">
    <source>
        <dbReference type="Proteomes" id="UP000177870"/>
    </source>
</evidence>
<evidence type="ECO:0000259" key="5">
    <source>
        <dbReference type="Pfam" id="PF02525"/>
    </source>
</evidence>
<dbReference type="RefSeq" id="WP_070394397.1">
    <property type="nucleotide sequence ID" value="NZ_CP017599.1"/>
</dbReference>
<dbReference type="InterPro" id="IPR052397">
    <property type="entry name" value="NADPH-QR_MdaB"/>
</dbReference>
<protein>
    <submittedName>
        <fullName evidence="6">NAD(P)H dehydrogenase</fullName>
    </submittedName>
</protein>
<evidence type="ECO:0000256" key="3">
    <source>
        <dbReference type="ARBA" id="ARBA00022827"/>
    </source>
</evidence>
<evidence type="ECO:0000256" key="4">
    <source>
        <dbReference type="ARBA" id="ARBA00037981"/>
    </source>
</evidence>
<dbReference type="EMBL" id="CP017599">
    <property type="protein sequence ID" value="AOX01970.1"/>
    <property type="molecule type" value="Genomic_DNA"/>
</dbReference>
<dbReference type="PANTHER" id="PTHR46305:SF3">
    <property type="entry name" value="NADPH:QUINONE OXIDOREDUCTASE MDAB"/>
    <property type="match status" value="1"/>
</dbReference>
<dbReference type="Proteomes" id="UP000177870">
    <property type="component" value="Chromosome"/>
</dbReference>
<evidence type="ECO:0000256" key="1">
    <source>
        <dbReference type="ARBA" id="ARBA00001974"/>
    </source>
</evidence>
<dbReference type="PANTHER" id="PTHR46305">
    <property type="match status" value="1"/>
</dbReference>
<dbReference type="Gene3D" id="3.40.50.360">
    <property type="match status" value="1"/>
</dbReference>
<dbReference type="Pfam" id="PF02525">
    <property type="entry name" value="Flavodoxin_2"/>
    <property type="match status" value="1"/>
</dbReference>
<comment type="cofactor">
    <cofactor evidence="1">
        <name>FAD</name>
        <dbReference type="ChEBI" id="CHEBI:57692"/>
    </cofactor>
</comment>
<dbReference type="STRING" id="1458985.BJP34_23335"/>
<gene>
    <name evidence="6" type="ORF">BJP34_23335</name>
</gene>
<feature type="domain" description="Flavodoxin-like fold" evidence="5">
    <location>
        <begin position="47"/>
        <end position="177"/>
    </location>
</feature>
<sequence>MKTLLLILGKETKEFAKGRYNQGLFEIAVEILKDQYELLTTVVEDGYNIPEEIAKFKQADAVIFQYPVYWFMMPSTLKRYIDDVYAYGEFFGHSNSSYGSGGLMNGKKFMLSTTWNAPADVFNNPNSFFEGLSLQEVLLPMRKSHEFCGFKELPHFACYNVIKNPQFDADRERYISHLKMVFLDPDHDLGVEVAKPLSAPFSKAH</sequence>
<evidence type="ECO:0000256" key="2">
    <source>
        <dbReference type="ARBA" id="ARBA00022630"/>
    </source>
</evidence>
<evidence type="ECO:0000313" key="6">
    <source>
        <dbReference type="EMBL" id="AOX01970.1"/>
    </source>
</evidence>
<name>A0A1D8TWE4_9CYAN</name>
<dbReference type="InterPro" id="IPR003680">
    <property type="entry name" value="Flavodoxin_fold"/>
</dbReference>
<keyword evidence="3" id="KW-0274">FAD</keyword>
<keyword evidence="2" id="KW-0285">Flavoprotein</keyword>
<comment type="similarity">
    <text evidence="4">Belongs to the oxidoreductase MdaB family.</text>
</comment>
<dbReference type="OrthoDB" id="9798454at2"/>
<dbReference type="KEGG" id="mpro:BJP34_23335"/>
<accession>A0A1D8TWE4</accession>
<dbReference type="InterPro" id="IPR029039">
    <property type="entry name" value="Flavoprotein-like_sf"/>
</dbReference>
<proteinExistence type="inferred from homology"/>
<dbReference type="SUPFAM" id="SSF52218">
    <property type="entry name" value="Flavoproteins"/>
    <property type="match status" value="1"/>
</dbReference>
<dbReference type="AlphaFoldDB" id="A0A1D8TWE4"/>
<organism evidence="6 7">
    <name type="scientific">Moorena producens PAL-8-15-08-1</name>
    <dbReference type="NCBI Taxonomy" id="1458985"/>
    <lineage>
        <taxon>Bacteria</taxon>
        <taxon>Bacillati</taxon>
        <taxon>Cyanobacteriota</taxon>
        <taxon>Cyanophyceae</taxon>
        <taxon>Coleofasciculales</taxon>
        <taxon>Coleofasciculaceae</taxon>
        <taxon>Moorena</taxon>
    </lineage>
</organism>
<reference evidence="7" key="1">
    <citation type="submission" date="2016-10" db="EMBL/GenBank/DDBJ databases">
        <title>Comparative genomics uncovers the prolific and rare metabolic potential of the cyanobacterial genus Moorea.</title>
        <authorList>
            <person name="Leao T."/>
            <person name="Castelao G."/>
            <person name="Korobeynikov A."/>
            <person name="Monroe E.A."/>
            <person name="Podell S."/>
            <person name="Glukhov E."/>
            <person name="Allen E."/>
            <person name="Gerwick W.H."/>
            <person name="Gerwick L."/>
        </authorList>
    </citation>
    <scope>NUCLEOTIDE SEQUENCE [LARGE SCALE GENOMIC DNA]</scope>
    <source>
        <strain evidence="7">PAL-8-15-08-1</strain>
    </source>
</reference>